<sequence>MNIAIPHRPDTHAETRLAQLAAQARSDLAMLDYATRPWVLPRQWNGQTIPDVVIIGAGQSGLVLGHTLKRRGVGNILLLDRNPEGYEGVWETYARNYEIRSPKTITGADLGIPSLSIQSWFVARHGQEAWDAIDRVPRVDWMNYLRWYRDIADLPIRNGVNVVDVDYDADGVTLSLDTGETIRTRYVVFATGMEGGGDWIVPDPIRNALPDHMYNHSCEVYDSDRLRGKDVGILGAGASAFDSSVAALESGARRVDTFMRRTQIGLLDLVREFETGGYLNHSHELSDETKWELGTFLTGLSQAPAEHHFNKALSFSNFKFWNGAPWDKVAYDDGKAVVTTPRGVFKLDHVIAATGVTVDLSIRPELRRLAGDALLWRDRFTPPDGDMSAGRLKLPYLDRDYRLQQRVPGAAPGIERLFIFNALATLSMGGLSAVSISGHRFGVPRIASGLTRALFLDQEDQLIPTLREFDTPSIQLTPYARAMLGMDD</sequence>
<name>A0ABV7GUE2_9RHOB</name>
<comment type="caution">
    <text evidence="2">The sequence shown here is derived from an EMBL/GenBank/DDBJ whole genome shotgun (WGS) entry which is preliminary data.</text>
</comment>
<keyword evidence="1" id="KW-0560">Oxidoreductase</keyword>
<reference evidence="3" key="1">
    <citation type="journal article" date="2019" name="Int. J. Syst. Evol. Microbiol.">
        <title>The Global Catalogue of Microorganisms (GCM) 10K type strain sequencing project: providing services to taxonomists for standard genome sequencing and annotation.</title>
        <authorList>
            <consortium name="The Broad Institute Genomics Platform"/>
            <consortium name="The Broad Institute Genome Sequencing Center for Infectious Disease"/>
            <person name="Wu L."/>
            <person name="Ma J."/>
        </authorList>
    </citation>
    <scope>NUCLEOTIDE SEQUENCE [LARGE SCALE GENOMIC DNA]</scope>
    <source>
        <strain evidence="3">KCTC 52366</strain>
    </source>
</reference>
<evidence type="ECO:0000313" key="2">
    <source>
        <dbReference type="EMBL" id="MFC3144253.1"/>
    </source>
</evidence>
<dbReference type="Pfam" id="PF13738">
    <property type="entry name" value="Pyr_redox_3"/>
    <property type="match status" value="1"/>
</dbReference>
<dbReference type="RefSeq" id="WP_275631512.1">
    <property type="nucleotide sequence ID" value="NZ_JARGYD010000001.1"/>
</dbReference>
<dbReference type="InterPro" id="IPR036188">
    <property type="entry name" value="FAD/NAD-bd_sf"/>
</dbReference>
<protein>
    <submittedName>
        <fullName evidence="2">NAD(P)-binding domain-containing protein</fullName>
    </submittedName>
</protein>
<dbReference type="Proteomes" id="UP001595632">
    <property type="component" value="Unassembled WGS sequence"/>
</dbReference>
<dbReference type="PANTHER" id="PTHR43539">
    <property type="entry name" value="FLAVIN-BINDING MONOOXYGENASE-LIKE PROTEIN (AFU_ORTHOLOGUE AFUA_4G09220)"/>
    <property type="match status" value="1"/>
</dbReference>
<dbReference type="SUPFAM" id="SSF51905">
    <property type="entry name" value="FAD/NAD(P)-binding domain"/>
    <property type="match status" value="2"/>
</dbReference>
<dbReference type="EMBL" id="JBHRTB010000010">
    <property type="protein sequence ID" value="MFC3144253.1"/>
    <property type="molecule type" value="Genomic_DNA"/>
</dbReference>
<evidence type="ECO:0000313" key="3">
    <source>
        <dbReference type="Proteomes" id="UP001595632"/>
    </source>
</evidence>
<dbReference type="PANTHER" id="PTHR43539:SF91">
    <property type="entry name" value="FAD-DEPENDENT URATE HYDROXYLASE"/>
    <property type="match status" value="1"/>
</dbReference>
<dbReference type="Gene3D" id="3.50.50.60">
    <property type="entry name" value="FAD/NAD(P)-binding domain"/>
    <property type="match status" value="1"/>
</dbReference>
<dbReference type="InterPro" id="IPR050982">
    <property type="entry name" value="Auxin_biosynth/cation_transpt"/>
</dbReference>
<accession>A0ABV7GUE2</accession>
<proteinExistence type="predicted"/>
<gene>
    <name evidence="2" type="ORF">ACFOGP_16140</name>
</gene>
<organism evidence="2 3">
    <name type="scientific">Psychromarinibacter halotolerans</name>
    <dbReference type="NCBI Taxonomy" id="1775175"/>
    <lineage>
        <taxon>Bacteria</taxon>
        <taxon>Pseudomonadati</taxon>
        <taxon>Pseudomonadota</taxon>
        <taxon>Alphaproteobacteria</taxon>
        <taxon>Rhodobacterales</taxon>
        <taxon>Paracoccaceae</taxon>
        <taxon>Psychromarinibacter</taxon>
    </lineage>
</organism>
<keyword evidence="3" id="KW-1185">Reference proteome</keyword>
<evidence type="ECO:0000256" key="1">
    <source>
        <dbReference type="ARBA" id="ARBA00023002"/>
    </source>
</evidence>